<dbReference type="PANTHER" id="PTHR38340:SF1">
    <property type="entry name" value="S-LAYER PROTEIN"/>
    <property type="match status" value="1"/>
</dbReference>
<dbReference type="InterPro" id="IPR013858">
    <property type="entry name" value="Peptidase_M10B_C"/>
</dbReference>
<evidence type="ECO:0000313" key="8">
    <source>
        <dbReference type="Proteomes" id="UP000295096"/>
    </source>
</evidence>
<keyword evidence="4" id="KW-0677">Repeat</keyword>
<comment type="subcellular location">
    <subcellularLocation>
        <location evidence="2">Secreted</location>
    </subcellularLocation>
</comment>
<protein>
    <recommendedName>
        <fullName evidence="6">Peptidase M10 serralysin C-terminal domain-containing protein</fullName>
    </recommendedName>
</protein>
<sequence length="278" mass="28538">MDTSGCEHERRYTLLESDMPLLNGTTDADTILGTAAADGIRAGSGNDLIYGDGLDGPHPAIFPDPAGGPAPQGNTLYAGAGHDTVFAGYGADTVQGGTGDDLIQGWGVLAQSSLYRDAYARDADGSDDLRGDAGNDTIRAGGGNDRLDGGDGDDLLDGGTGADTLQGGAGADRFVFGALDARARMPVYDTRGDVVADFQDGLDHLDLSAFARRLPGVVTDVLADTAFTDPTHLQVRSMIVGADTRVEIHLPGNGSLGVDAVITLLGQHHLTAADVLFA</sequence>
<dbReference type="InterPro" id="IPR001343">
    <property type="entry name" value="Hemolysn_Ca-bd"/>
</dbReference>
<dbReference type="PRINTS" id="PR00313">
    <property type="entry name" value="CABNDNGRPT"/>
</dbReference>
<dbReference type="OrthoDB" id="7256826at2"/>
<accession>A0A4R5QLM6</accession>
<keyword evidence="3" id="KW-0964">Secreted</keyword>
<evidence type="ECO:0000256" key="1">
    <source>
        <dbReference type="ARBA" id="ARBA00001913"/>
    </source>
</evidence>
<dbReference type="EMBL" id="SMSJ01000004">
    <property type="protein sequence ID" value="TDH63617.1"/>
    <property type="molecule type" value="Genomic_DNA"/>
</dbReference>
<dbReference type="PANTHER" id="PTHR38340">
    <property type="entry name" value="S-LAYER PROTEIN"/>
    <property type="match status" value="1"/>
</dbReference>
<proteinExistence type="predicted"/>
<dbReference type="PROSITE" id="PS00330">
    <property type="entry name" value="HEMOLYSIN_CALCIUM"/>
    <property type="match status" value="3"/>
</dbReference>
<evidence type="ECO:0000256" key="3">
    <source>
        <dbReference type="ARBA" id="ARBA00022525"/>
    </source>
</evidence>
<keyword evidence="8" id="KW-1185">Reference proteome</keyword>
<evidence type="ECO:0000256" key="4">
    <source>
        <dbReference type="ARBA" id="ARBA00022737"/>
    </source>
</evidence>
<gene>
    <name evidence="7" type="ORF">E2C06_04615</name>
</gene>
<comment type="caution">
    <text evidence="7">The sequence shown here is derived from an EMBL/GenBank/DDBJ whole genome shotgun (WGS) entry which is preliminary data.</text>
</comment>
<dbReference type="GO" id="GO:0005615">
    <property type="term" value="C:extracellular space"/>
    <property type="evidence" value="ECO:0007669"/>
    <property type="project" value="InterPro"/>
</dbReference>
<evidence type="ECO:0000256" key="2">
    <source>
        <dbReference type="ARBA" id="ARBA00004613"/>
    </source>
</evidence>
<feature type="region of interest" description="Disordered" evidence="5">
    <location>
        <begin position="125"/>
        <end position="162"/>
    </location>
</feature>
<evidence type="ECO:0000256" key="5">
    <source>
        <dbReference type="SAM" id="MobiDB-lite"/>
    </source>
</evidence>
<dbReference type="InterPro" id="IPR011049">
    <property type="entry name" value="Serralysin-like_metalloprot_C"/>
</dbReference>
<name>A0A4R5QLM6_9PROT</name>
<dbReference type="Pfam" id="PF08548">
    <property type="entry name" value="Peptidase_M10_C"/>
    <property type="match status" value="1"/>
</dbReference>
<dbReference type="InterPro" id="IPR018511">
    <property type="entry name" value="Hemolysin-typ_Ca-bd_CS"/>
</dbReference>
<evidence type="ECO:0000313" key="7">
    <source>
        <dbReference type="EMBL" id="TDH63617.1"/>
    </source>
</evidence>
<comment type="cofactor">
    <cofactor evidence="1">
        <name>Ca(2+)</name>
        <dbReference type="ChEBI" id="CHEBI:29108"/>
    </cofactor>
</comment>
<dbReference type="AlphaFoldDB" id="A0A4R5QLM6"/>
<dbReference type="Proteomes" id="UP000295096">
    <property type="component" value="Unassembled WGS sequence"/>
</dbReference>
<dbReference type="Gene3D" id="2.150.10.10">
    <property type="entry name" value="Serralysin-like metalloprotease, C-terminal"/>
    <property type="match status" value="2"/>
</dbReference>
<feature type="domain" description="Peptidase M10 serralysin C-terminal" evidence="6">
    <location>
        <begin position="86"/>
        <end position="276"/>
    </location>
</feature>
<organism evidence="7 8">
    <name type="scientific">Dankookia rubra</name>
    <dbReference type="NCBI Taxonomy" id="1442381"/>
    <lineage>
        <taxon>Bacteria</taxon>
        <taxon>Pseudomonadati</taxon>
        <taxon>Pseudomonadota</taxon>
        <taxon>Alphaproteobacteria</taxon>
        <taxon>Acetobacterales</taxon>
        <taxon>Roseomonadaceae</taxon>
        <taxon>Dankookia</taxon>
    </lineage>
</organism>
<evidence type="ECO:0000259" key="6">
    <source>
        <dbReference type="Pfam" id="PF08548"/>
    </source>
</evidence>
<dbReference type="InterPro" id="IPR050557">
    <property type="entry name" value="RTX_toxin/Mannuronan_C5-epim"/>
</dbReference>
<reference evidence="7 8" key="1">
    <citation type="journal article" date="2016" name="J. Microbiol.">
        <title>Dankookia rubra gen. nov., sp. nov., an alphaproteobacterium isolated from sediment of a shallow stream.</title>
        <authorList>
            <person name="Kim W.H."/>
            <person name="Kim D.H."/>
            <person name="Kang K."/>
            <person name="Ahn T.Y."/>
        </authorList>
    </citation>
    <scope>NUCLEOTIDE SEQUENCE [LARGE SCALE GENOMIC DNA]</scope>
    <source>
        <strain evidence="7 8">JCM30602</strain>
    </source>
</reference>
<dbReference type="GO" id="GO:0005509">
    <property type="term" value="F:calcium ion binding"/>
    <property type="evidence" value="ECO:0007669"/>
    <property type="project" value="InterPro"/>
</dbReference>
<dbReference type="Pfam" id="PF00353">
    <property type="entry name" value="HemolysinCabind"/>
    <property type="match status" value="2"/>
</dbReference>
<dbReference type="SUPFAM" id="SSF51120">
    <property type="entry name" value="beta-Roll"/>
    <property type="match status" value="1"/>
</dbReference>